<proteinExistence type="predicted"/>
<evidence type="ECO:0000313" key="1">
    <source>
        <dbReference type="EMBL" id="MDK9365457.1"/>
    </source>
</evidence>
<organism evidence="1 2">
    <name type="scientific">Lelliottia wanjuensis</name>
    <dbReference type="NCBI Taxonomy" id="3050585"/>
    <lineage>
        <taxon>Bacteria</taxon>
        <taxon>Pseudomonadati</taxon>
        <taxon>Pseudomonadota</taxon>
        <taxon>Gammaproteobacteria</taxon>
        <taxon>Enterobacterales</taxon>
        <taxon>Enterobacteriaceae</taxon>
        <taxon>Lelliottia</taxon>
    </lineage>
</organism>
<keyword evidence="2" id="KW-1185">Reference proteome</keyword>
<gene>
    <name evidence="1" type="ORF">QQF32_19880</name>
</gene>
<reference evidence="1 2" key="1">
    <citation type="submission" date="2023-06" db="EMBL/GenBank/DDBJ databases">
        <title>Identification and characterization of antibiotic-resistant Gram-negative bacteria.</title>
        <authorList>
            <person name="Cho G.-S."/>
            <person name="Lee J."/>
            <person name="Tai E."/>
            <person name="Jeong S."/>
            <person name="Kim I."/>
            <person name="Kim B.-E."/>
            <person name="Jeong M.-I."/>
            <person name="Oh K.-K."/>
            <person name="Franz C.M.A.P."/>
        </authorList>
    </citation>
    <scope>NUCLEOTIDE SEQUENCE [LARGE SCALE GENOMIC DNA]</scope>
    <source>
        <strain evidence="1 2">V106_12</strain>
    </source>
</reference>
<sequence length="40" mass="4244">MSASEKTLLPDGPFIRAEAGRGLNRFIASDGIPLMAEPDV</sequence>
<accession>A0AAP4FXJ9</accession>
<name>A0AAP4FXJ9_9ENTR</name>
<dbReference type="RefSeq" id="WP_285148415.1">
    <property type="nucleotide sequence ID" value="NZ_JASSOM010000074.1"/>
</dbReference>
<dbReference type="EMBL" id="JASSOM010000074">
    <property type="protein sequence ID" value="MDK9365457.1"/>
    <property type="molecule type" value="Genomic_DNA"/>
</dbReference>
<protein>
    <submittedName>
        <fullName evidence="1">Uncharacterized protein</fullName>
    </submittedName>
</protein>
<evidence type="ECO:0000313" key="2">
    <source>
        <dbReference type="Proteomes" id="UP001223214"/>
    </source>
</evidence>
<dbReference type="AlphaFoldDB" id="A0AAP4FXJ9"/>
<comment type="caution">
    <text evidence="1">The sequence shown here is derived from an EMBL/GenBank/DDBJ whole genome shotgun (WGS) entry which is preliminary data.</text>
</comment>
<dbReference type="Proteomes" id="UP001223214">
    <property type="component" value="Unassembled WGS sequence"/>
</dbReference>